<dbReference type="EMBL" id="PNHD01000014">
    <property type="protein sequence ID" value="PMC59492.1"/>
    <property type="molecule type" value="Genomic_DNA"/>
</dbReference>
<dbReference type="RefSeq" id="WP_094207661.1">
    <property type="nucleotide sequence ID" value="NZ_JAWGQP010000103.1"/>
</dbReference>
<gene>
    <name evidence="1" type="ORF">CJ208_08275</name>
</gene>
<dbReference type="Proteomes" id="UP000235723">
    <property type="component" value="Unassembled WGS sequence"/>
</dbReference>
<reference evidence="1 2" key="1">
    <citation type="submission" date="2017-09" db="EMBL/GenBank/DDBJ databases">
        <title>Bacterial strain isolated from the female urinary microbiota.</title>
        <authorList>
            <person name="Thomas-White K."/>
            <person name="Kumar N."/>
            <person name="Forster S."/>
            <person name="Putonti C."/>
            <person name="Lawley T."/>
            <person name="Wolfe A.J."/>
        </authorList>
    </citation>
    <scope>NUCLEOTIDE SEQUENCE [LARGE SCALE GENOMIC DNA]</scope>
    <source>
        <strain evidence="1 2">UMB0115</strain>
    </source>
</reference>
<proteinExistence type="predicted"/>
<sequence length="75" mass="8602">MANTEQKIMELIPDELKNKLPGFLQGNVLSGVVDKIKQQYPDLYKKVEESESQIPEDVKQKLTEIINNFVQQKLG</sequence>
<name>A0A233V4R2_FINMA</name>
<comment type="caution">
    <text evidence="1">The sequence shown here is derived from an EMBL/GenBank/DDBJ whole genome shotgun (WGS) entry which is preliminary data.</text>
</comment>
<dbReference type="AlphaFoldDB" id="A0A233V4R2"/>
<accession>A0A233V4R2</accession>
<organism evidence="1 2">
    <name type="scientific">Finegoldia magna</name>
    <name type="common">Peptostreptococcus magnus</name>
    <dbReference type="NCBI Taxonomy" id="1260"/>
    <lineage>
        <taxon>Bacteria</taxon>
        <taxon>Bacillati</taxon>
        <taxon>Bacillota</taxon>
        <taxon>Tissierellia</taxon>
        <taxon>Tissierellales</taxon>
        <taxon>Peptoniphilaceae</taxon>
        <taxon>Finegoldia</taxon>
    </lineage>
</organism>
<evidence type="ECO:0000313" key="1">
    <source>
        <dbReference type="EMBL" id="PMC59492.1"/>
    </source>
</evidence>
<protein>
    <submittedName>
        <fullName evidence="1">Uncharacterized protein</fullName>
    </submittedName>
</protein>
<evidence type="ECO:0000313" key="2">
    <source>
        <dbReference type="Proteomes" id="UP000235723"/>
    </source>
</evidence>